<keyword evidence="1" id="KW-1185">Reference proteome</keyword>
<reference evidence="1" key="1">
    <citation type="journal article" date="2019" name="Toxins">
        <title>Detection of Abrin-Like and Prepropulchellin-Like Toxin Genes and Transcripts Using Whole Genome Sequencing and Full-Length Transcript Sequencing of Abrus precatorius.</title>
        <authorList>
            <person name="Hovde B.T."/>
            <person name="Daligault H.E."/>
            <person name="Hanschen E.R."/>
            <person name="Kunde Y.A."/>
            <person name="Johnson M.B."/>
            <person name="Starkenburg S.R."/>
            <person name="Johnson S.L."/>
        </authorList>
    </citation>
    <scope>NUCLEOTIDE SEQUENCE [LARGE SCALE GENOMIC DNA]</scope>
</reference>
<sequence length="300" mass="33423">MECREEHKMVYATYMLGGEAEDWWRFTNYVAFHELIKYWPHFQYENGDEDLCAQFENGLRPEIRAAVNVFQVADLPTLSQSRGTAFRGGSSSGSNLSRGLLRCGGPHLVRNHNHHRLMSGSVSGSNRPTSRASSGEKLNVQGNVFAMSGSKASKSDELIRDKCIINRFCDVLFDSGATHFFVSMDCVSCVGLPISSLRCNVIVSTPTTKPVVTSYVCLGCSITVHGRNFSVDLICLPLSQLDVVLGMDYLLSNRVIPSRWTFKRVTGREVTTDSGDRYLGFDDDLNSEDLIEIESWHGID</sequence>
<evidence type="ECO:0000313" key="2">
    <source>
        <dbReference type="RefSeq" id="XP_027337059.1"/>
    </source>
</evidence>
<protein>
    <submittedName>
        <fullName evidence="2">Uncharacterized protein LOC113850697</fullName>
    </submittedName>
</protein>
<dbReference type="Gene3D" id="2.40.70.10">
    <property type="entry name" value="Acid Proteases"/>
    <property type="match status" value="1"/>
</dbReference>
<dbReference type="AlphaFoldDB" id="A0A8B8K0R5"/>
<dbReference type="RefSeq" id="XP_027337059.1">
    <property type="nucleotide sequence ID" value="XM_027481258.1"/>
</dbReference>
<dbReference type="OrthoDB" id="1418382at2759"/>
<evidence type="ECO:0000313" key="1">
    <source>
        <dbReference type="Proteomes" id="UP000694853"/>
    </source>
</evidence>
<name>A0A8B8K0R5_ABRPR</name>
<reference evidence="2" key="2">
    <citation type="submission" date="2025-08" db="UniProtKB">
        <authorList>
            <consortium name="RefSeq"/>
        </authorList>
    </citation>
    <scope>IDENTIFICATION</scope>
    <source>
        <tissue evidence="2">Young leaves</tissue>
    </source>
</reference>
<dbReference type="KEGG" id="aprc:113850697"/>
<dbReference type="Proteomes" id="UP000694853">
    <property type="component" value="Unplaced"/>
</dbReference>
<dbReference type="CDD" id="cd00303">
    <property type="entry name" value="retropepsin_like"/>
    <property type="match status" value="1"/>
</dbReference>
<organism evidence="1 2">
    <name type="scientific">Abrus precatorius</name>
    <name type="common">Indian licorice</name>
    <name type="synonym">Glycine abrus</name>
    <dbReference type="NCBI Taxonomy" id="3816"/>
    <lineage>
        <taxon>Eukaryota</taxon>
        <taxon>Viridiplantae</taxon>
        <taxon>Streptophyta</taxon>
        <taxon>Embryophyta</taxon>
        <taxon>Tracheophyta</taxon>
        <taxon>Spermatophyta</taxon>
        <taxon>Magnoliopsida</taxon>
        <taxon>eudicotyledons</taxon>
        <taxon>Gunneridae</taxon>
        <taxon>Pentapetalae</taxon>
        <taxon>rosids</taxon>
        <taxon>fabids</taxon>
        <taxon>Fabales</taxon>
        <taxon>Fabaceae</taxon>
        <taxon>Papilionoideae</taxon>
        <taxon>50 kb inversion clade</taxon>
        <taxon>NPAAA clade</taxon>
        <taxon>indigoferoid/millettioid clade</taxon>
        <taxon>Abreae</taxon>
        <taxon>Abrus</taxon>
    </lineage>
</organism>
<proteinExistence type="predicted"/>
<dbReference type="SUPFAM" id="SSF50630">
    <property type="entry name" value="Acid proteases"/>
    <property type="match status" value="1"/>
</dbReference>
<dbReference type="InterPro" id="IPR032567">
    <property type="entry name" value="RTL1-rel"/>
</dbReference>
<dbReference type="GeneID" id="113850697"/>
<dbReference type="PANTHER" id="PTHR15503:SF45">
    <property type="entry name" value="RNA-DIRECTED DNA POLYMERASE HOMOLOG"/>
    <property type="match status" value="1"/>
</dbReference>
<dbReference type="PANTHER" id="PTHR15503">
    <property type="entry name" value="LDOC1 RELATED"/>
    <property type="match status" value="1"/>
</dbReference>
<dbReference type="Pfam" id="PF08284">
    <property type="entry name" value="RVP_2"/>
    <property type="match status" value="1"/>
</dbReference>
<dbReference type="InterPro" id="IPR021109">
    <property type="entry name" value="Peptidase_aspartic_dom_sf"/>
</dbReference>
<gene>
    <name evidence="2" type="primary">LOC113850697</name>
</gene>
<accession>A0A8B8K0R5</accession>